<dbReference type="PRINTS" id="PR00146">
    <property type="entry name" value="DHPICSNTHASE"/>
</dbReference>
<feature type="binding site" evidence="4">
    <location>
        <position position="207"/>
    </location>
    <ligand>
        <name>pyruvate</name>
        <dbReference type="ChEBI" id="CHEBI:15361"/>
    </ligand>
</feature>
<feature type="active site" description="Schiff-base intermediate with substrate" evidence="3">
    <location>
        <position position="165"/>
    </location>
</feature>
<gene>
    <name evidence="5" type="ORF">G7070_00700</name>
</gene>
<dbReference type="RefSeq" id="WP_166231027.1">
    <property type="nucleotide sequence ID" value="NZ_CP049865.1"/>
</dbReference>
<dbReference type="GO" id="GO:0008747">
    <property type="term" value="F:N-acetylneuraminate lyase activity"/>
    <property type="evidence" value="ECO:0007669"/>
    <property type="project" value="TreeGrafter"/>
</dbReference>
<protein>
    <submittedName>
        <fullName evidence="5">Dihydrodipicolinate synthase family protein</fullName>
    </submittedName>
</protein>
<dbReference type="CDD" id="cd00408">
    <property type="entry name" value="DHDPS-like"/>
    <property type="match status" value="1"/>
</dbReference>
<dbReference type="PANTHER" id="PTHR42849">
    <property type="entry name" value="N-ACETYLNEURAMINATE LYASE"/>
    <property type="match status" value="1"/>
</dbReference>
<dbReference type="InterPro" id="IPR013785">
    <property type="entry name" value="Aldolase_TIM"/>
</dbReference>
<dbReference type="InterPro" id="IPR002220">
    <property type="entry name" value="DapA-like"/>
</dbReference>
<evidence type="ECO:0000313" key="6">
    <source>
        <dbReference type="Proteomes" id="UP000501058"/>
    </source>
</evidence>
<dbReference type="AlphaFoldDB" id="A0A6G7Y368"/>
<dbReference type="Proteomes" id="UP000501058">
    <property type="component" value="Chromosome"/>
</dbReference>
<proteinExistence type="inferred from homology"/>
<keyword evidence="1 2" id="KW-0456">Lyase</keyword>
<dbReference type="SMART" id="SM01130">
    <property type="entry name" value="DHDPS"/>
    <property type="match status" value="1"/>
</dbReference>
<sequence length="296" mass="31066">MTFTPHGAIPALVTPLDEDGELMEQGLRDVLDHVIAGGVHGVFVLGSSGEIYGLHADQKRRVVELTVEHVAGRVPVYAGASEITTRDCVATASMAERVGGVAALSVLTPYFMTPTQDELVDHYRAIAESTSLPVILYTNPGRTHVDLELDTVLRLAQVPGIVGLKDSAGDLAATRALLAARPEGFAVLMGRDTLIEPALAAGAEGCIASTANIAPALVAGIYDAHVAGDHDLARARQDALTPLRELLDKATFPVVLKEGLRMAGVDAGHCLAPARALSEPWRSRLRDVVAGLADAP</sequence>
<dbReference type="SUPFAM" id="SSF51569">
    <property type="entry name" value="Aldolase"/>
    <property type="match status" value="1"/>
</dbReference>
<keyword evidence="6" id="KW-1185">Reference proteome</keyword>
<evidence type="ECO:0000256" key="2">
    <source>
        <dbReference type="PIRNR" id="PIRNR001365"/>
    </source>
</evidence>
<dbReference type="EMBL" id="CP049865">
    <property type="protein sequence ID" value="QIK71071.1"/>
    <property type="molecule type" value="Genomic_DNA"/>
</dbReference>
<dbReference type="GO" id="GO:0019262">
    <property type="term" value="P:N-acetylneuraminate catabolic process"/>
    <property type="evidence" value="ECO:0007669"/>
    <property type="project" value="TreeGrafter"/>
</dbReference>
<feature type="active site" description="Proton donor/acceptor" evidence="3">
    <location>
        <position position="137"/>
    </location>
</feature>
<comment type="similarity">
    <text evidence="2">Belongs to the DapA family.</text>
</comment>
<dbReference type="PANTHER" id="PTHR42849:SF1">
    <property type="entry name" value="N-ACETYLNEURAMINATE LYASE"/>
    <property type="match status" value="1"/>
</dbReference>
<dbReference type="KEGG" id="prv:G7070_00700"/>
<dbReference type="Gene3D" id="3.20.20.70">
    <property type="entry name" value="Aldolase class I"/>
    <property type="match status" value="1"/>
</dbReference>
<evidence type="ECO:0000256" key="1">
    <source>
        <dbReference type="ARBA" id="ARBA00023239"/>
    </source>
</evidence>
<name>A0A6G7Y368_9ACTN</name>
<reference evidence="5 6" key="1">
    <citation type="submission" date="2020-03" db="EMBL/GenBank/DDBJ databases">
        <title>Propioniciclava sp. nov., isolated from Hydrophilus acuminatus.</title>
        <authorList>
            <person name="Hyun D.-W."/>
            <person name="Bae J.-W."/>
        </authorList>
    </citation>
    <scope>NUCLEOTIDE SEQUENCE [LARGE SCALE GENOMIC DNA]</scope>
    <source>
        <strain evidence="5 6">HDW11</strain>
    </source>
</reference>
<accession>A0A6G7Y368</accession>
<evidence type="ECO:0000313" key="5">
    <source>
        <dbReference type="EMBL" id="QIK71071.1"/>
    </source>
</evidence>
<evidence type="ECO:0000256" key="4">
    <source>
        <dbReference type="PIRSR" id="PIRSR001365-2"/>
    </source>
</evidence>
<dbReference type="GO" id="GO:0005829">
    <property type="term" value="C:cytosol"/>
    <property type="evidence" value="ECO:0007669"/>
    <property type="project" value="TreeGrafter"/>
</dbReference>
<organism evidence="5 6">
    <name type="scientific">Propioniciclava coleopterorum</name>
    <dbReference type="NCBI Taxonomy" id="2714937"/>
    <lineage>
        <taxon>Bacteria</taxon>
        <taxon>Bacillati</taxon>
        <taxon>Actinomycetota</taxon>
        <taxon>Actinomycetes</taxon>
        <taxon>Propionibacteriales</taxon>
        <taxon>Propionibacteriaceae</taxon>
        <taxon>Propioniciclava</taxon>
    </lineage>
</organism>
<dbReference type="PIRSF" id="PIRSF001365">
    <property type="entry name" value="DHDPS"/>
    <property type="match status" value="1"/>
</dbReference>
<dbReference type="Pfam" id="PF00701">
    <property type="entry name" value="DHDPS"/>
    <property type="match status" value="1"/>
</dbReference>
<evidence type="ECO:0000256" key="3">
    <source>
        <dbReference type="PIRSR" id="PIRSR001365-1"/>
    </source>
</evidence>